<proteinExistence type="predicted"/>
<dbReference type="Proteomes" id="UP000034430">
    <property type="component" value="Unassembled WGS sequence"/>
</dbReference>
<name>A0A0G0HZC3_9BACT</name>
<evidence type="ECO:0000313" key="2">
    <source>
        <dbReference type="Proteomes" id="UP000034430"/>
    </source>
</evidence>
<gene>
    <name evidence="1" type="ORF">US65_C0006G0005</name>
</gene>
<organism evidence="1 2">
    <name type="scientific">Candidatus Yanofskybacteria bacterium GW2011_GWC2_37_9</name>
    <dbReference type="NCBI Taxonomy" id="1619028"/>
    <lineage>
        <taxon>Bacteria</taxon>
        <taxon>Candidatus Yanofskyibacteriota</taxon>
    </lineage>
</organism>
<protein>
    <submittedName>
        <fullName evidence="1">Uncharacterized protein</fullName>
    </submittedName>
</protein>
<comment type="caution">
    <text evidence="1">The sequence shown here is derived from an EMBL/GenBank/DDBJ whole genome shotgun (WGS) entry which is preliminary data.</text>
</comment>
<sequence length="572" mass="67838">MDNVTKNCQNCKKDFIIEPEDFNFYEKIKVPAPTFCPECRNQRRMSWRNERSLHKIKCSAPGHSEEIISMYGNVQNLVIFDNEYWWSDKWNQMDYGFPYDFSKPFFVQFSELFKRVPLAALSTINSVNSQYTNFVECNKNCYLIFGSGWNENVRYGNKLLTCKDSQDLFMCTKCELSYECIDCAESYRLFWSFKSKNCTDSYFLYNCKNCTNCFGCSNLVSKSYCIWNKEYTKEEYFNQLQKLSISNYSNLLLLQKKFMEKIYFSSVHRYANIISSINCTGDNISESKNCKNCFEAFKNVENAKYEYGTLDVKDSYDGNGIFDNELSYECVDCNRDGNNSFTITTYDSNNVRYAFNCHNLTNSFGCIGLRKKSYCILNKQYTKEEYEKLLPKIIKQMDSMPYIDRKGRVYKYGEFFPIELSPFYYNETLAQEYFPIDEKDSLVYRYEWQPKENRNYNIDIDVKNLPEDIKNTDDSIIGKVIGCAHTGLCNERCTEAFKILSEELQFYKKMNLALPRLCPNCRHFTRLHKRNPLKLWHRKCMKPNCPNEFETSYAPERPEIVYCEKCYQQEVY</sequence>
<dbReference type="AlphaFoldDB" id="A0A0G0HZC3"/>
<reference evidence="1 2" key="1">
    <citation type="journal article" date="2015" name="Nature">
        <title>rRNA introns, odd ribosomes, and small enigmatic genomes across a large radiation of phyla.</title>
        <authorList>
            <person name="Brown C.T."/>
            <person name="Hug L.A."/>
            <person name="Thomas B.C."/>
            <person name="Sharon I."/>
            <person name="Castelle C.J."/>
            <person name="Singh A."/>
            <person name="Wilkins M.J."/>
            <person name="Williams K.H."/>
            <person name="Banfield J.F."/>
        </authorList>
    </citation>
    <scope>NUCLEOTIDE SEQUENCE [LARGE SCALE GENOMIC DNA]</scope>
</reference>
<accession>A0A0G0HZC3</accession>
<dbReference type="EMBL" id="LBTU01000006">
    <property type="protein sequence ID" value="KKQ47647.1"/>
    <property type="molecule type" value="Genomic_DNA"/>
</dbReference>
<evidence type="ECO:0000313" key="1">
    <source>
        <dbReference type="EMBL" id="KKQ47647.1"/>
    </source>
</evidence>